<keyword evidence="4" id="KW-1185">Reference proteome</keyword>
<protein>
    <submittedName>
        <fullName evidence="2">Uncharacterized protein</fullName>
    </submittedName>
</protein>
<accession>A0A9P1CFM4</accession>
<evidence type="ECO:0000313" key="3">
    <source>
        <dbReference type="EMBL" id="CAL1144095.1"/>
    </source>
</evidence>
<dbReference type="EMBL" id="CAMXCT030001506">
    <property type="protein sequence ID" value="CAL4778032.1"/>
    <property type="molecule type" value="Genomic_DNA"/>
</dbReference>
<evidence type="ECO:0000313" key="4">
    <source>
        <dbReference type="Proteomes" id="UP001152797"/>
    </source>
</evidence>
<reference evidence="3" key="2">
    <citation type="submission" date="2024-04" db="EMBL/GenBank/DDBJ databases">
        <authorList>
            <person name="Chen Y."/>
            <person name="Shah S."/>
            <person name="Dougan E. K."/>
            <person name="Thang M."/>
            <person name="Chan C."/>
        </authorList>
    </citation>
    <scope>NUCLEOTIDE SEQUENCE [LARGE SCALE GENOMIC DNA]</scope>
</reference>
<dbReference type="Proteomes" id="UP001152797">
    <property type="component" value="Unassembled WGS sequence"/>
</dbReference>
<organism evidence="2">
    <name type="scientific">Cladocopium goreaui</name>
    <dbReference type="NCBI Taxonomy" id="2562237"/>
    <lineage>
        <taxon>Eukaryota</taxon>
        <taxon>Sar</taxon>
        <taxon>Alveolata</taxon>
        <taxon>Dinophyceae</taxon>
        <taxon>Suessiales</taxon>
        <taxon>Symbiodiniaceae</taxon>
        <taxon>Cladocopium</taxon>
    </lineage>
</organism>
<reference evidence="2" key="1">
    <citation type="submission" date="2022-10" db="EMBL/GenBank/DDBJ databases">
        <authorList>
            <person name="Chen Y."/>
            <person name="Dougan E. K."/>
            <person name="Chan C."/>
            <person name="Rhodes N."/>
            <person name="Thang M."/>
        </authorList>
    </citation>
    <scope>NUCLEOTIDE SEQUENCE</scope>
</reference>
<gene>
    <name evidence="2" type="ORF">C1SCF055_LOCUS17682</name>
</gene>
<comment type="caution">
    <text evidence="2">The sequence shown here is derived from an EMBL/GenBank/DDBJ whole genome shotgun (WGS) entry which is preliminary data.</text>
</comment>
<sequence length="1829" mass="203962">MTSLLDSSAHFEERCQKLGMGAPFVAALSVAHVDSLSKLAFVIGQPGQPIQNQDVTDFLQRALGRVPTLAETTALKRLGFEAHTFLVATLRQQIDQSDDTQPRIEISGELEPSHGLLDKCCAIYDSNSIKWLEPSVCISRSMEVQGTPKSRELTLEKGSLILKSDDKMTCATDSEIKLHYAFTRRAVSLAFARVMSFQQHSAWVNFLFESLHREVPPGYSKANLSQVVSCDKAAWARLATLNISTREAADGSFPLGDALLGLKGDPSIALYLAPLAKPVQSSSAAPSRPAPYHATGPKQNTGKGKGKATLNQPDLGETARGTHTCGNSALQIDRRIRSCILIHLGQVDWRQLRNSNARLLLLFEYSSASAVQSPQVQRVRAPGSPAGLKLAWSPLIDSFLRSRIPKELKEALPFSLYTVWQLERRLLMSACSTVETVIIGAILVCMWSGMRFADAQRCSYHSFCFDGKSLRGSCWRTKTSSRGQPWGLLASGFMSLGTFNWVEKWLTTMDDLWHQAKSTNLDMPTPDFLFPKLGTSGIEIPWTPMTYADALAWLRYATALPWKSSTQQSTQWTAHSMKSTLLAWGAQLIAEGKVTPEERMLQGHHRKKPRTTANVEDADEILIAFVTNVQHAMLPTSEDWKPYHEGKHYQAACGARLDSDRVQFSRVDPTLASNLVSDGWTVTSFREIAASPSDFTDQVFAELCHDVSLSLLQKSCIKGAWRSLQTSQIQEANTPSGTSSAAGMQAATDNTWSESFPPKLTSSTVSQLKMKFCANFPSEVVTPETQPSARLLALAFQLHQKKEYKWLPWKYRMSIARSEEMSLSRASKAPRLENVQLHQLLIDEIPSLEITNQNLGLNAVNRMFDLHNYAWAMVQACHLHRLRSYSLKFMSFLSVRLDAESGLRAPSILEAQHADKHIWHLIAELCESPEWTLDDALLEFTQNRGDLEDQSLGLSPAPFAPDMPAILATSQPAHQQDAMVEEIPDTDNGTAIPEGGKLLSVRHQPVATLDDVREAAADACADKDHCQIGGFLRFANGDLRWFSEKWIASDFHNLEIPVSSDMQKDIRDFVSDWKGLHIEQLFMLEVFAGGAVLTSVAKQFGLGGMAIDKIRKQNARCTIYQLDLLQADDRELLEEWLSSPLLLWAHFAPVCGTASRAREIPRPGLSMAPRPLRSMEHPLGLPDLGPNERKRVEIANELFRYTCQLFAFCVKRGVLATMENPRGSYLWVIPFLLELQRIYSLYATDFQACMYGSERDKWTRIVASFPEITQLDVACDRKHKHLGWGFTTDAQGRKVWATSEESQYPRKLCIALVQVILQVASAKGVPLRPNCIHDIVDHPLLSTKHSQLAAGVQPRGQRIPPLVPDFQQTAVFLAKEPSDIPCGLSGKLQQPLQLRTEAQQDVQVPKYSRFLRGSFAADSTMGVGQEPLQNNNGAADDNWCYKAVFGLPWECEQFIRRAVEVRHPSKIGFAVPKDLQVALDKHLEWDEQTLVQYRMHWCRKWLKRAKELESAELEAASARPDHVKQATAGKRLLLTSEILESMDYEDMEVLELLRVGSPLAGDIPKCKVFEDLFKPCMLTMNQLLKEAGELGKQDALILRGKLGFADSFLHGRLGLMVLKQLSEHAHGRSAKLREELVIGLHAMVQRLTLCGPRVVSAKAMQQWFVFTDAAYEPELHTGGLGAAVVDDNGKCVGWFGLPLDESQCEKFGSLDRQTIIYELELAAAVLALDFWADKMKDGLQVCYGDNDGVRFSLIRGSCLSKHASALMRYHLSREATNNLCTWFARVPTEANLGDYPSRNVPHALLTEDINESTAASFWFERLVQSLQAA</sequence>
<evidence type="ECO:0000313" key="2">
    <source>
        <dbReference type="EMBL" id="CAI3990720.1"/>
    </source>
</evidence>
<dbReference type="EMBL" id="CAMXCT010001506">
    <property type="protein sequence ID" value="CAI3990720.1"/>
    <property type="molecule type" value="Genomic_DNA"/>
</dbReference>
<feature type="compositionally biased region" description="Low complexity" evidence="1">
    <location>
        <begin position="282"/>
        <end position="291"/>
    </location>
</feature>
<dbReference type="EMBL" id="CAMXCT020001506">
    <property type="protein sequence ID" value="CAL1144095.1"/>
    <property type="molecule type" value="Genomic_DNA"/>
</dbReference>
<proteinExistence type="predicted"/>
<name>A0A9P1CFM4_9DINO</name>
<evidence type="ECO:0000256" key="1">
    <source>
        <dbReference type="SAM" id="MobiDB-lite"/>
    </source>
</evidence>
<feature type="region of interest" description="Disordered" evidence="1">
    <location>
        <begin position="282"/>
        <end position="322"/>
    </location>
</feature>